<keyword evidence="5 7" id="KW-0067">ATP-binding</keyword>
<dbReference type="InterPro" id="IPR011009">
    <property type="entry name" value="Kinase-like_dom_sf"/>
</dbReference>
<keyword evidence="2 11" id="KW-0808">Transferase</keyword>
<evidence type="ECO:0000256" key="5">
    <source>
        <dbReference type="ARBA" id="ARBA00022840"/>
    </source>
</evidence>
<name>V6LK39_9EUKA</name>
<evidence type="ECO:0000256" key="4">
    <source>
        <dbReference type="ARBA" id="ARBA00022777"/>
    </source>
</evidence>
<gene>
    <name evidence="13" type="ORF">SS50377_15398</name>
    <name evidence="14" type="ORF">SS50377_25129</name>
</gene>
<dbReference type="FunFam" id="3.30.200.20:FF:000042">
    <property type="entry name" value="Aurora kinase A"/>
    <property type="match status" value="1"/>
</dbReference>
<evidence type="ECO:0000313" key="13">
    <source>
        <dbReference type="EMBL" id="EST44688.1"/>
    </source>
</evidence>
<reference evidence="13 14" key="1">
    <citation type="journal article" date="2014" name="PLoS Genet.">
        <title>The Genome of Spironucleus salmonicida Highlights a Fish Pathogen Adapted to Fluctuating Environments.</title>
        <authorList>
            <person name="Xu F."/>
            <person name="Jerlstrom-Hultqvist J."/>
            <person name="Einarsson E."/>
            <person name="Astvaldsson A."/>
            <person name="Svard S.G."/>
            <person name="Andersson J.O."/>
        </authorList>
    </citation>
    <scope>NUCLEOTIDE SEQUENCE</scope>
    <source>
        <strain evidence="14">ATCC 50377</strain>
    </source>
</reference>
<evidence type="ECO:0000256" key="10">
    <source>
        <dbReference type="RuleBase" id="RU000304"/>
    </source>
</evidence>
<feature type="binding site" evidence="7">
    <location>
        <position position="173"/>
    </location>
    <ligand>
        <name>ATP</name>
        <dbReference type="ChEBI" id="CHEBI:30616"/>
    </ligand>
</feature>
<keyword evidence="1 10" id="KW-0723">Serine/threonine-protein kinase</keyword>
<dbReference type="EC" id="2.7.11.1" evidence="11"/>
<dbReference type="PROSITE" id="PS00107">
    <property type="entry name" value="PROTEIN_KINASE_ATP"/>
    <property type="match status" value="1"/>
</dbReference>
<accession>V6LK39</accession>
<dbReference type="CDD" id="cd14007">
    <property type="entry name" value="STKc_Aurora"/>
    <property type="match status" value="1"/>
</dbReference>
<comment type="catalytic activity">
    <reaction evidence="11">
        <text>L-seryl-[protein] + ATP = O-phospho-L-seryl-[protein] + ADP + H(+)</text>
        <dbReference type="Rhea" id="RHEA:17989"/>
        <dbReference type="Rhea" id="RHEA-COMP:9863"/>
        <dbReference type="Rhea" id="RHEA-COMP:11604"/>
        <dbReference type="ChEBI" id="CHEBI:15378"/>
        <dbReference type="ChEBI" id="CHEBI:29999"/>
        <dbReference type="ChEBI" id="CHEBI:30616"/>
        <dbReference type="ChEBI" id="CHEBI:83421"/>
        <dbReference type="ChEBI" id="CHEBI:456216"/>
        <dbReference type="EC" id="2.7.11.1"/>
    </reaction>
</comment>
<evidence type="ECO:0000256" key="3">
    <source>
        <dbReference type="ARBA" id="ARBA00022741"/>
    </source>
</evidence>
<dbReference type="InterPro" id="IPR000719">
    <property type="entry name" value="Prot_kinase_dom"/>
</dbReference>
<keyword evidence="3 7" id="KW-0547">Nucleotide-binding</keyword>
<evidence type="ECO:0000256" key="7">
    <source>
        <dbReference type="PIRSR" id="PIRSR630616-2"/>
    </source>
</evidence>
<evidence type="ECO:0000256" key="2">
    <source>
        <dbReference type="ARBA" id="ARBA00022679"/>
    </source>
</evidence>
<dbReference type="SUPFAM" id="SSF56112">
    <property type="entry name" value="Protein kinase-like (PK-like)"/>
    <property type="match status" value="1"/>
</dbReference>
<evidence type="ECO:0000259" key="12">
    <source>
        <dbReference type="PROSITE" id="PS50011"/>
    </source>
</evidence>
<evidence type="ECO:0000256" key="11">
    <source>
        <dbReference type="RuleBase" id="RU367134"/>
    </source>
</evidence>
<dbReference type="Pfam" id="PF00069">
    <property type="entry name" value="Pkinase"/>
    <property type="match status" value="1"/>
</dbReference>
<evidence type="ECO:0000256" key="6">
    <source>
        <dbReference type="PIRSR" id="PIRSR630616-1"/>
    </source>
</evidence>
<evidence type="ECO:0000256" key="8">
    <source>
        <dbReference type="PIRSR" id="PIRSR630616-3"/>
    </source>
</evidence>
<dbReference type="Gene3D" id="3.30.200.20">
    <property type="entry name" value="Phosphorylase Kinase, domain 1"/>
    <property type="match status" value="1"/>
</dbReference>
<evidence type="ECO:0000313" key="15">
    <source>
        <dbReference type="Proteomes" id="UP000018208"/>
    </source>
</evidence>
<comment type="similarity">
    <text evidence="11">Belongs to the protein kinase superfamily. Ser/Thr protein kinase family. Aurora subfamily.</text>
</comment>
<dbReference type="PANTHER" id="PTHR24350">
    <property type="entry name" value="SERINE/THREONINE-PROTEIN KINASE IAL-RELATED"/>
    <property type="match status" value="1"/>
</dbReference>
<dbReference type="InterPro" id="IPR030616">
    <property type="entry name" value="Aur-like"/>
</dbReference>
<dbReference type="OrthoDB" id="377346at2759"/>
<organism evidence="13">
    <name type="scientific">Spironucleus salmonicida</name>
    <dbReference type="NCBI Taxonomy" id="348837"/>
    <lineage>
        <taxon>Eukaryota</taxon>
        <taxon>Metamonada</taxon>
        <taxon>Diplomonadida</taxon>
        <taxon>Hexamitidae</taxon>
        <taxon>Hexamitinae</taxon>
        <taxon>Spironucleus</taxon>
    </lineage>
</organism>
<evidence type="ECO:0000313" key="14">
    <source>
        <dbReference type="EMBL" id="KAH0573012.1"/>
    </source>
</evidence>
<dbReference type="InterPro" id="IPR008271">
    <property type="entry name" value="Ser/Thr_kinase_AS"/>
</dbReference>
<dbReference type="GO" id="GO:0005524">
    <property type="term" value="F:ATP binding"/>
    <property type="evidence" value="ECO:0007669"/>
    <property type="project" value="UniProtKB-UniRule"/>
</dbReference>
<dbReference type="InterPro" id="IPR017441">
    <property type="entry name" value="Protein_kinase_ATP_BS"/>
</dbReference>
<keyword evidence="4 11" id="KW-0418">Kinase</keyword>
<sequence length="299" mass="34108">MLPVPTMDDFSIGKFLGRGKYGTVYLARHIPSGMLVALKVLFKQYILKERCEGQLRRELDIHANLRHPNIVRLLSYFQDDKRVVLVLEYCPGGELYAHLETNRFSPLEVQHVTKAIAKALACLHSKSIVHRDIKLENIVLGYSQPFLQKQANSLQKSTLLTPSIMDLVPKLSDFGWSVHQPLIAAKSVLQQSRRRTQCGTLDYLPPQVVSGQSYGSRSDIWALGILVYEMRVGQPPFFDENIEITKRKIQEGKVEFGVEFEGLNDLKDFVKRCLSKDESKRPSAEELLKHKFLTTEIVK</sequence>
<dbReference type="SMART" id="SM00220">
    <property type="entry name" value="S_TKc"/>
    <property type="match status" value="1"/>
</dbReference>
<reference evidence="14" key="2">
    <citation type="submission" date="2020-12" db="EMBL/GenBank/DDBJ databases">
        <title>New Spironucleus salmonicida genome in near-complete chromosomes.</title>
        <authorList>
            <person name="Xu F."/>
            <person name="Kurt Z."/>
            <person name="Jimenez-Gonzalez A."/>
            <person name="Astvaldsson A."/>
            <person name="Andersson J.O."/>
            <person name="Svard S.G."/>
        </authorList>
    </citation>
    <scope>NUCLEOTIDE SEQUENCE</scope>
    <source>
        <strain evidence="14">ATCC 50377</strain>
    </source>
</reference>
<dbReference type="AlphaFoldDB" id="V6LK39"/>
<dbReference type="EMBL" id="KI546113">
    <property type="protein sequence ID" value="EST44688.1"/>
    <property type="molecule type" value="Genomic_DNA"/>
</dbReference>
<feature type="binding site" evidence="9">
    <location>
        <position position="48"/>
    </location>
    <ligand>
        <name>ATP</name>
        <dbReference type="ChEBI" id="CHEBI:30616"/>
    </ligand>
</feature>
<dbReference type="PIRSF" id="PIRSF000654">
    <property type="entry name" value="Integrin-linked_kinase"/>
    <property type="match status" value="1"/>
</dbReference>
<dbReference type="GO" id="GO:0004674">
    <property type="term" value="F:protein serine/threonine kinase activity"/>
    <property type="evidence" value="ECO:0007669"/>
    <property type="project" value="UniProtKB-KW"/>
</dbReference>
<feature type="cross-link" description="Glycyl lysine isopeptide (Lys-Gly) (interchain with G-Cter in SUMO2)" evidence="8">
    <location>
        <position position="134"/>
    </location>
</feature>
<feature type="binding site" evidence="7">
    <location>
        <position position="39"/>
    </location>
    <ligand>
        <name>ATP</name>
        <dbReference type="ChEBI" id="CHEBI:30616"/>
    </ligand>
</feature>
<dbReference type="PROSITE" id="PS00108">
    <property type="entry name" value="PROTEIN_KINASE_ST"/>
    <property type="match status" value="1"/>
</dbReference>
<protein>
    <recommendedName>
        <fullName evidence="11">Aurora kinase</fullName>
        <ecNumber evidence="11">2.7.11.1</ecNumber>
    </recommendedName>
</protein>
<evidence type="ECO:0000256" key="9">
    <source>
        <dbReference type="PROSITE-ProRule" id="PRU10141"/>
    </source>
</evidence>
<feature type="active site" description="Proton acceptor" evidence="6">
    <location>
        <position position="132"/>
    </location>
</feature>
<proteinExistence type="inferred from homology"/>
<comment type="catalytic activity">
    <reaction evidence="11">
        <text>L-threonyl-[protein] + ATP = O-phospho-L-threonyl-[protein] + ADP + H(+)</text>
        <dbReference type="Rhea" id="RHEA:46608"/>
        <dbReference type="Rhea" id="RHEA-COMP:11060"/>
        <dbReference type="Rhea" id="RHEA-COMP:11605"/>
        <dbReference type="ChEBI" id="CHEBI:15378"/>
        <dbReference type="ChEBI" id="CHEBI:30013"/>
        <dbReference type="ChEBI" id="CHEBI:30616"/>
        <dbReference type="ChEBI" id="CHEBI:61977"/>
        <dbReference type="ChEBI" id="CHEBI:456216"/>
        <dbReference type="EC" id="2.7.11.1"/>
    </reaction>
</comment>
<feature type="binding site" evidence="7">
    <location>
        <begin position="136"/>
        <end position="137"/>
    </location>
    <ligand>
        <name>ATP</name>
        <dbReference type="ChEBI" id="CHEBI:30616"/>
    </ligand>
</feature>
<dbReference type="Gene3D" id="1.10.510.10">
    <property type="entry name" value="Transferase(Phosphotransferase) domain 1"/>
    <property type="match status" value="1"/>
</dbReference>
<dbReference type="VEuPathDB" id="GiardiaDB:SS50377_25129"/>
<evidence type="ECO:0000256" key="1">
    <source>
        <dbReference type="ARBA" id="ARBA00022527"/>
    </source>
</evidence>
<dbReference type="EMBL" id="AUWU02000005">
    <property type="protein sequence ID" value="KAH0573012.1"/>
    <property type="molecule type" value="Genomic_DNA"/>
</dbReference>
<feature type="binding site" evidence="7">
    <location>
        <position position="20"/>
    </location>
    <ligand>
        <name>ATP</name>
        <dbReference type="ChEBI" id="CHEBI:30616"/>
    </ligand>
</feature>
<dbReference type="Proteomes" id="UP000018208">
    <property type="component" value="Unassembled WGS sequence"/>
</dbReference>
<feature type="domain" description="Protein kinase" evidence="12">
    <location>
        <begin position="10"/>
        <end position="293"/>
    </location>
</feature>
<keyword evidence="15" id="KW-1185">Reference proteome</keyword>
<dbReference type="PROSITE" id="PS50011">
    <property type="entry name" value="PROTEIN_KINASE_DOM"/>
    <property type="match status" value="1"/>
</dbReference>